<evidence type="ECO:0000313" key="3">
    <source>
        <dbReference type="Proteomes" id="UP001197093"/>
    </source>
</evidence>
<dbReference type="Proteomes" id="UP001197093">
    <property type="component" value="Unassembled WGS sequence"/>
</dbReference>
<dbReference type="EMBL" id="JAHCVI010000002">
    <property type="protein sequence ID" value="KAG7288749.1"/>
    <property type="molecule type" value="Genomic_DNA"/>
</dbReference>
<evidence type="ECO:0000256" key="1">
    <source>
        <dbReference type="SAM" id="MobiDB-lite"/>
    </source>
</evidence>
<feature type="region of interest" description="Disordered" evidence="1">
    <location>
        <begin position="1"/>
        <end position="47"/>
    </location>
</feature>
<accession>A0AAD4EWB3</accession>
<organism evidence="2 3">
    <name type="scientific">Staphylotrichum longicolle</name>
    <dbReference type="NCBI Taxonomy" id="669026"/>
    <lineage>
        <taxon>Eukaryota</taxon>
        <taxon>Fungi</taxon>
        <taxon>Dikarya</taxon>
        <taxon>Ascomycota</taxon>
        <taxon>Pezizomycotina</taxon>
        <taxon>Sordariomycetes</taxon>
        <taxon>Sordariomycetidae</taxon>
        <taxon>Sordariales</taxon>
        <taxon>Chaetomiaceae</taxon>
        <taxon>Staphylotrichum</taxon>
    </lineage>
</organism>
<evidence type="ECO:0000313" key="2">
    <source>
        <dbReference type="EMBL" id="KAG7288749.1"/>
    </source>
</evidence>
<gene>
    <name evidence="2" type="ORF">NEMBOFW57_005106</name>
</gene>
<sequence>MNSASRGPVISVKSEDDSMDCFVSDPGNGHGMGEDEHTDSTETAEDAWKSEAQPWRLHPNRDMILKLADRADLDKFGSRGELPTPTCREVIHNAMASVQLLDHLGADIVYSHGLGIDYAGRISRPGLSEENYHEDFCEMVACVQEKLRLRELRKAIRRKIKTFSESIGFSNAAHPDGPLFFCVRNRHLEKVGALHQAVHAELNDPSLDNLSLQWILSRCSPAERELYDFIILNERVGADLGKDGSSDKWTELVGMWEAAGMAGDVVNAPNGMVEQERVRDMINNDLRAMGGLLNRTLDLRDDLVAAIEELSPPA</sequence>
<proteinExistence type="predicted"/>
<protein>
    <submittedName>
        <fullName evidence="2">Uncharacterized protein</fullName>
    </submittedName>
</protein>
<name>A0AAD4EWB3_9PEZI</name>
<reference evidence="2" key="1">
    <citation type="submission" date="2023-02" db="EMBL/GenBank/DDBJ databases">
        <authorList>
            <person name="Palmer J.M."/>
        </authorList>
    </citation>
    <scope>NUCLEOTIDE SEQUENCE</scope>
    <source>
        <strain evidence="2">FW57</strain>
    </source>
</reference>
<comment type="caution">
    <text evidence="2">The sequence shown here is derived from an EMBL/GenBank/DDBJ whole genome shotgun (WGS) entry which is preliminary data.</text>
</comment>
<keyword evidence="3" id="KW-1185">Reference proteome</keyword>
<dbReference type="AlphaFoldDB" id="A0AAD4EWB3"/>